<dbReference type="PROSITE" id="PS50887">
    <property type="entry name" value="GGDEF"/>
    <property type="match status" value="1"/>
</dbReference>
<dbReference type="CDD" id="cd01948">
    <property type="entry name" value="EAL"/>
    <property type="match status" value="1"/>
</dbReference>
<evidence type="ECO:0000313" key="4">
    <source>
        <dbReference type="EMBL" id="XAU14323.1"/>
    </source>
</evidence>
<dbReference type="PANTHER" id="PTHR44757:SF2">
    <property type="entry name" value="BIOFILM ARCHITECTURE MAINTENANCE PROTEIN MBAA"/>
    <property type="match status" value="1"/>
</dbReference>
<sequence length="780" mass="88396">MRQFDFDKLKYLYSTVPVILLIHFFSVLLFSVFMWHYVDNIALAVWISVSVIVLLFRFYHYLLYSNSSEEELRPQSTLWLHRYYTYVLIGGGLWGSTAVLLFPPHEILYQMVVVLFILGLTATALGIISASWELVVAYALLSFAPIIVRLAWMEDPLYQTIAYIVSALGILLIFSAKHFGSVIDNAIYSKFALTQAMSALENTQGRLISLLDNAPVGIFYYDSSLHITDLNNQLLKTFRLTSRDPLIGYDLGTLMDKRILPALNQALEDGQGRYEGPFYSTFSENSLYIELSTVPVIDKKRLHQGAICFVKDLTMEKEAQELIKQNSFYDPLTKLPNRSLVTDRIKLSIEQSRRHLFHCAVLFIDLDHFKHINDDYGHYIGDQVLYQVSQRLLKQLRSEDTVARVGGDEFLILLNTLSDDYTAAAQEAMEIALGLIDAINGIFGIDGESISLSASIGINVFRGEEGMLPDAIIKRADIAMFQAKRTGRQHAELYHESFETSQHELFQMEKELRTALDEKEFELYYQPKVAIDSDKIAQVEALIRWNHPDKGLIMPEAFIPYAEESGLIVKIGEWVLEESIKQIKQWQQTGAANAIERVSVNVSSHQFNQPDFVDYLRALVTSYEIAPEMIELELTESAMVDNSRGAIDKVKALEAFGVRVALDDFGTGYSSLSYLKHLPVSVIKIDRSFITDLKHNENSLMIVKTIIAIAKSMDLTVVAEGVETDEELSMLKELGCDYYQGFLCEKALPVKKLEALISTKISTRQSIEEKRLPEQSTSAK</sequence>
<dbReference type="Pfam" id="PF00563">
    <property type="entry name" value="EAL"/>
    <property type="match status" value="1"/>
</dbReference>
<dbReference type="InterPro" id="IPR035919">
    <property type="entry name" value="EAL_sf"/>
</dbReference>
<evidence type="ECO:0000313" key="5">
    <source>
        <dbReference type="Proteomes" id="UP001447842"/>
    </source>
</evidence>
<keyword evidence="5" id="KW-1185">Reference proteome</keyword>
<dbReference type="Pfam" id="PF00990">
    <property type="entry name" value="GGDEF"/>
    <property type="match status" value="1"/>
</dbReference>
<protein>
    <submittedName>
        <fullName evidence="4">EAL domain-containing protein</fullName>
    </submittedName>
</protein>
<dbReference type="InterPro" id="IPR035965">
    <property type="entry name" value="PAS-like_dom_sf"/>
</dbReference>
<feature type="domain" description="EAL" evidence="2">
    <location>
        <begin position="505"/>
        <end position="761"/>
    </location>
</feature>
<dbReference type="Proteomes" id="UP001447842">
    <property type="component" value="Chromosome"/>
</dbReference>
<evidence type="ECO:0000259" key="2">
    <source>
        <dbReference type="PROSITE" id="PS50883"/>
    </source>
</evidence>
<organism evidence="4 5">
    <name type="scientific">Sulfurimonas diazotrophicus</name>
    <dbReference type="NCBI Taxonomy" id="3131939"/>
    <lineage>
        <taxon>Bacteria</taxon>
        <taxon>Pseudomonadati</taxon>
        <taxon>Campylobacterota</taxon>
        <taxon>Epsilonproteobacteria</taxon>
        <taxon>Campylobacterales</taxon>
        <taxon>Sulfurimonadaceae</taxon>
        <taxon>Sulfurimonas</taxon>
    </lineage>
</organism>
<dbReference type="NCBIfam" id="TIGR00254">
    <property type="entry name" value="GGDEF"/>
    <property type="match status" value="1"/>
</dbReference>
<dbReference type="InterPro" id="IPR043128">
    <property type="entry name" value="Rev_trsase/Diguanyl_cyclase"/>
</dbReference>
<feature type="transmembrane region" description="Helical" evidence="1">
    <location>
        <begin position="108"/>
        <end position="128"/>
    </location>
</feature>
<keyword evidence="1" id="KW-0472">Membrane</keyword>
<feature type="transmembrane region" description="Helical" evidence="1">
    <location>
        <begin position="41"/>
        <end position="62"/>
    </location>
</feature>
<dbReference type="RefSeq" id="WP_345972065.1">
    <property type="nucleotide sequence ID" value="NZ_CP147920.1"/>
</dbReference>
<dbReference type="PANTHER" id="PTHR44757">
    <property type="entry name" value="DIGUANYLATE CYCLASE DGCP"/>
    <property type="match status" value="1"/>
</dbReference>
<dbReference type="PROSITE" id="PS50883">
    <property type="entry name" value="EAL"/>
    <property type="match status" value="1"/>
</dbReference>
<dbReference type="InterPro" id="IPR000160">
    <property type="entry name" value="GGDEF_dom"/>
</dbReference>
<keyword evidence="1" id="KW-1133">Transmembrane helix</keyword>
<dbReference type="Gene3D" id="3.30.70.270">
    <property type="match status" value="1"/>
</dbReference>
<feature type="transmembrane region" description="Helical" evidence="1">
    <location>
        <begin position="12"/>
        <end position="35"/>
    </location>
</feature>
<dbReference type="EMBL" id="CP147920">
    <property type="protein sequence ID" value="XAU14323.1"/>
    <property type="molecule type" value="Genomic_DNA"/>
</dbReference>
<dbReference type="CDD" id="cd01949">
    <property type="entry name" value="GGDEF"/>
    <property type="match status" value="1"/>
</dbReference>
<feature type="transmembrane region" description="Helical" evidence="1">
    <location>
        <begin position="135"/>
        <end position="152"/>
    </location>
</feature>
<evidence type="ECO:0000259" key="3">
    <source>
        <dbReference type="PROSITE" id="PS50887"/>
    </source>
</evidence>
<dbReference type="Gene3D" id="3.20.20.450">
    <property type="entry name" value="EAL domain"/>
    <property type="match status" value="1"/>
</dbReference>
<dbReference type="SUPFAM" id="SSF141868">
    <property type="entry name" value="EAL domain-like"/>
    <property type="match status" value="1"/>
</dbReference>
<name>A0ABZ3H891_9BACT</name>
<feature type="domain" description="GGDEF" evidence="3">
    <location>
        <begin position="357"/>
        <end position="496"/>
    </location>
</feature>
<dbReference type="InterPro" id="IPR029787">
    <property type="entry name" value="Nucleotide_cyclase"/>
</dbReference>
<keyword evidence="1" id="KW-0812">Transmembrane</keyword>
<gene>
    <name evidence="4" type="ORF">WCY31_08635</name>
</gene>
<dbReference type="InterPro" id="IPR000014">
    <property type="entry name" value="PAS"/>
</dbReference>
<feature type="transmembrane region" description="Helical" evidence="1">
    <location>
        <begin position="158"/>
        <end position="176"/>
    </location>
</feature>
<accession>A0ABZ3H891</accession>
<proteinExistence type="predicted"/>
<dbReference type="SMART" id="SM00267">
    <property type="entry name" value="GGDEF"/>
    <property type="match status" value="1"/>
</dbReference>
<dbReference type="Gene3D" id="3.30.450.20">
    <property type="entry name" value="PAS domain"/>
    <property type="match status" value="1"/>
</dbReference>
<dbReference type="InterPro" id="IPR052155">
    <property type="entry name" value="Biofilm_reg_signaling"/>
</dbReference>
<feature type="transmembrane region" description="Helical" evidence="1">
    <location>
        <begin position="83"/>
        <end position="102"/>
    </location>
</feature>
<evidence type="ECO:0000256" key="1">
    <source>
        <dbReference type="SAM" id="Phobius"/>
    </source>
</evidence>
<dbReference type="SMART" id="SM00052">
    <property type="entry name" value="EAL"/>
    <property type="match status" value="1"/>
</dbReference>
<dbReference type="InterPro" id="IPR001633">
    <property type="entry name" value="EAL_dom"/>
</dbReference>
<reference evidence="4 5" key="1">
    <citation type="submission" date="2024-03" db="EMBL/GenBank/DDBJ databases">
        <title>Sulfurimonas sp. HSL3-1.</title>
        <authorList>
            <person name="Wang S."/>
        </authorList>
    </citation>
    <scope>NUCLEOTIDE SEQUENCE [LARGE SCALE GENOMIC DNA]</scope>
    <source>
        <strain evidence="4 5">HSL3-1</strain>
    </source>
</reference>
<dbReference type="SMART" id="SM00091">
    <property type="entry name" value="PAS"/>
    <property type="match status" value="1"/>
</dbReference>
<dbReference type="SUPFAM" id="SSF55073">
    <property type="entry name" value="Nucleotide cyclase"/>
    <property type="match status" value="1"/>
</dbReference>
<dbReference type="SUPFAM" id="SSF55785">
    <property type="entry name" value="PYP-like sensor domain (PAS domain)"/>
    <property type="match status" value="1"/>
</dbReference>